<organism evidence="4 5">
    <name type="scientific">Thalassiosira pseudonana</name>
    <name type="common">Marine diatom</name>
    <name type="synonym">Cyclotella nana</name>
    <dbReference type="NCBI Taxonomy" id="35128"/>
    <lineage>
        <taxon>Eukaryota</taxon>
        <taxon>Sar</taxon>
        <taxon>Stramenopiles</taxon>
        <taxon>Ochrophyta</taxon>
        <taxon>Bacillariophyta</taxon>
        <taxon>Coscinodiscophyceae</taxon>
        <taxon>Thalassiosirophycidae</taxon>
        <taxon>Thalassiosirales</taxon>
        <taxon>Thalassiosiraceae</taxon>
        <taxon>Thalassiosira</taxon>
    </lineage>
</organism>
<feature type="region of interest" description="Disordered" evidence="3">
    <location>
        <begin position="674"/>
        <end position="698"/>
    </location>
</feature>
<evidence type="ECO:0008006" key="6">
    <source>
        <dbReference type="Google" id="ProtNLM"/>
    </source>
</evidence>
<keyword evidence="5" id="KW-1185">Reference proteome</keyword>
<keyword evidence="2" id="KW-0677">Repeat</keyword>
<dbReference type="GeneID" id="7450529"/>
<accession>B8CBW4</accession>
<dbReference type="InterPro" id="IPR050853">
    <property type="entry name" value="WD_repeat_DNA-damage-binding"/>
</dbReference>
<dbReference type="GO" id="GO:0005634">
    <property type="term" value="C:nucleus"/>
    <property type="evidence" value="ECO:0000318"/>
    <property type="project" value="GO_Central"/>
</dbReference>
<dbReference type="AlphaFoldDB" id="B8CBW4"/>
<dbReference type="PANTHER" id="PTHR14773:SF0">
    <property type="entry name" value="WD REPEAT-CONTAINING PROTEIN 76"/>
    <property type="match status" value="1"/>
</dbReference>
<feature type="compositionally biased region" description="Basic and acidic residues" evidence="3">
    <location>
        <begin position="689"/>
        <end position="698"/>
    </location>
</feature>
<dbReference type="Proteomes" id="UP000001449">
    <property type="component" value="Chromosome 13"/>
</dbReference>
<reference evidence="4 5" key="1">
    <citation type="journal article" date="2004" name="Science">
        <title>The genome of the diatom Thalassiosira pseudonana: ecology, evolution, and metabolism.</title>
        <authorList>
            <person name="Armbrust E.V."/>
            <person name="Berges J.A."/>
            <person name="Bowler C."/>
            <person name="Green B.R."/>
            <person name="Martinez D."/>
            <person name="Putnam N.H."/>
            <person name="Zhou S."/>
            <person name="Allen A.E."/>
            <person name="Apt K.E."/>
            <person name="Bechner M."/>
            <person name="Brzezinski M.A."/>
            <person name="Chaal B.K."/>
            <person name="Chiovitti A."/>
            <person name="Davis A.K."/>
            <person name="Demarest M.S."/>
            <person name="Detter J.C."/>
            <person name="Glavina T."/>
            <person name="Goodstein D."/>
            <person name="Hadi M.Z."/>
            <person name="Hellsten U."/>
            <person name="Hildebrand M."/>
            <person name="Jenkins B.D."/>
            <person name="Jurka J."/>
            <person name="Kapitonov V.V."/>
            <person name="Kroger N."/>
            <person name="Lau W.W."/>
            <person name="Lane T.W."/>
            <person name="Larimer F.W."/>
            <person name="Lippmeier J.C."/>
            <person name="Lucas S."/>
            <person name="Medina M."/>
            <person name="Montsant A."/>
            <person name="Obornik M."/>
            <person name="Parker M.S."/>
            <person name="Palenik B."/>
            <person name="Pazour G.J."/>
            <person name="Richardson P.M."/>
            <person name="Rynearson T.A."/>
            <person name="Saito M.A."/>
            <person name="Schwartz D.C."/>
            <person name="Thamatrakoln K."/>
            <person name="Valentin K."/>
            <person name="Vardi A."/>
            <person name="Wilkerson F.P."/>
            <person name="Rokhsar D.S."/>
        </authorList>
    </citation>
    <scope>NUCLEOTIDE SEQUENCE [LARGE SCALE GENOMIC DNA]</scope>
    <source>
        <strain evidence="4 5">CCMP1335</strain>
    </source>
</reference>
<proteinExistence type="predicted"/>
<dbReference type="GO" id="GO:2000001">
    <property type="term" value="P:regulation of DNA damage checkpoint"/>
    <property type="evidence" value="ECO:0000318"/>
    <property type="project" value="GO_Central"/>
</dbReference>
<dbReference type="PaxDb" id="35128-Thaps9635"/>
<evidence type="ECO:0000313" key="4">
    <source>
        <dbReference type="EMBL" id="EED89199.1"/>
    </source>
</evidence>
<dbReference type="HOGENOM" id="CLU_339359_0_0_1"/>
<dbReference type="InParanoid" id="B8CBW4"/>
<dbReference type="PANTHER" id="PTHR14773">
    <property type="entry name" value="WD REPEAT-CONTAINING PROTEIN 76"/>
    <property type="match status" value="1"/>
</dbReference>
<evidence type="ECO:0000313" key="5">
    <source>
        <dbReference type="Proteomes" id="UP000001449"/>
    </source>
</evidence>
<gene>
    <name evidence="4" type="ORF">THAPSDRAFT_9635</name>
</gene>
<dbReference type="EMBL" id="CM000648">
    <property type="protein sequence ID" value="EED89199.1"/>
    <property type="molecule type" value="Genomic_DNA"/>
</dbReference>
<evidence type="ECO:0000256" key="2">
    <source>
        <dbReference type="ARBA" id="ARBA00022737"/>
    </source>
</evidence>
<dbReference type="KEGG" id="tps:THAPSDRAFT_9635"/>
<keyword evidence="1" id="KW-0853">WD repeat</keyword>
<evidence type="ECO:0000256" key="3">
    <source>
        <dbReference type="SAM" id="MobiDB-lite"/>
    </source>
</evidence>
<dbReference type="RefSeq" id="XP_002293463.1">
    <property type="nucleotide sequence ID" value="XM_002293427.1"/>
</dbReference>
<dbReference type="GO" id="GO:0003677">
    <property type="term" value="F:DNA binding"/>
    <property type="evidence" value="ECO:0000318"/>
    <property type="project" value="GO_Central"/>
</dbReference>
<name>B8CBW4_THAPS</name>
<sequence>MAKTKISMSEVQINLLRYVNHTRHSYNNLRFAKVNHRDHQSGKLIEELVQDGLAQDGKSSDGCKRRASILGMERFGCHAFFNYQFHLEGIPKDASVTILGMEHLIDDWNSAEYTIGGKRNVLGSDQTVLLHNNVNKASEQESKSKYLSPASPSSALSVSSVPLLRYQNPSWHWLLTTNASTQLWLGAEHANISVQMPTMSMKTASTVLIAACVGVATSYLSLSSSHQAGAKMLMSAQQLTRGNAIDDTSIVGDVSALPYHGNMTLASISPCEQHFGYEMSAFRWKPLSDYYPPKEKEICLVHGYAIACALGWDSPGCKRNNDTRYDDLLLPKYTTKWFHAGLYDCFEDSAYYMFIVRNPLDRAISAFNYEKPLDNDWERMKRKHGKEYYHYRKELYLDCFDTIEQLAQDGLAKQNGKDRTLCEHRAETAIDGSGRFGNQLFFNFQWHLEAVPKGARIMTIRTEHLVEDWNSAEYIVGDGKNKEALGKNQTVIPHTNVNTYTAEKNKEVSDESSVLLCERLCNEIQVYKHILKVSINLSEDQVQQSIDELAVSCPIEAESTSCNTPLPDITDKLFAKRGYDEGARLDSFTGEIVSTYTMKLCPPLSDYELQRLDRIKRNEERLSSLGLLDNAAKLKPKKKASLPKKVSSASTLVANVAPTRTSLRLRKQPALYEANDDIDDLPSPTKDGSIQKETPEKRVNTSKFRCQIPLDVFSSPLTDSQKALLNKKLEGDFLGKFEDYLFTVDNISEQNRRNVIRQVTKLAEGKGIRYESKAQGWPEDCYFMRNVQIKPVDDILKLMEIGRKCEEEWGKDRGNGWLLSHPLRKLYMFQQYYLQEEK</sequence>
<protein>
    <recommendedName>
        <fullName evidence="6">Sulfotransferase domain-containing protein</fullName>
    </recommendedName>
</protein>
<evidence type="ECO:0000256" key="1">
    <source>
        <dbReference type="ARBA" id="ARBA00022574"/>
    </source>
</evidence>
<reference evidence="4 5" key="2">
    <citation type="journal article" date="2008" name="Nature">
        <title>The Phaeodactylum genome reveals the evolutionary history of diatom genomes.</title>
        <authorList>
            <person name="Bowler C."/>
            <person name="Allen A.E."/>
            <person name="Badger J.H."/>
            <person name="Grimwood J."/>
            <person name="Jabbari K."/>
            <person name="Kuo A."/>
            <person name="Maheswari U."/>
            <person name="Martens C."/>
            <person name="Maumus F."/>
            <person name="Otillar R.P."/>
            <person name="Rayko E."/>
            <person name="Salamov A."/>
            <person name="Vandepoele K."/>
            <person name="Beszteri B."/>
            <person name="Gruber A."/>
            <person name="Heijde M."/>
            <person name="Katinka M."/>
            <person name="Mock T."/>
            <person name="Valentin K."/>
            <person name="Verret F."/>
            <person name="Berges J.A."/>
            <person name="Brownlee C."/>
            <person name="Cadoret J.P."/>
            <person name="Chiovitti A."/>
            <person name="Choi C.J."/>
            <person name="Coesel S."/>
            <person name="De Martino A."/>
            <person name="Detter J.C."/>
            <person name="Durkin C."/>
            <person name="Falciatore A."/>
            <person name="Fournet J."/>
            <person name="Haruta M."/>
            <person name="Huysman M.J."/>
            <person name="Jenkins B.D."/>
            <person name="Jiroutova K."/>
            <person name="Jorgensen R.E."/>
            <person name="Joubert Y."/>
            <person name="Kaplan A."/>
            <person name="Kroger N."/>
            <person name="Kroth P.G."/>
            <person name="La Roche J."/>
            <person name="Lindquist E."/>
            <person name="Lommer M."/>
            <person name="Martin-Jezequel V."/>
            <person name="Lopez P.J."/>
            <person name="Lucas S."/>
            <person name="Mangogna M."/>
            <person name="McGinnis K."/>
            <person name="Medlin L.K."/>
            <person name="Montsant A."/>
            <person name="Oudot-Le Secq M.P."/>
            <person name="Napoli C."/>
            <person name="Obornik M."/>
            <person name="Parker M.S."/>
            <person name="Petit J.L."/>
            <person name="Porcel B.M."/>
            <person name="Poulsen N."/>
            <person name="Robison M."/>
            <person name="Rychlewski L."/>
            <person name="Rynearson T.A."/>
            <person name="Schmutz J."/>
            <person name="Shapiro H."/>
            <person name="Siaut M."/>
            <person name="Stanley M."/>
            <person name="Sussman M.R."/>
            <person name="Taylor A.R."/>
            <person name="Vardi A."/>
            <person name="von Dassow P."/>
            <person name="Vyverman W."/>
            <person name="Willis A."/>
            <person name="Wyrwicz L.S."/>
            <person name="Rokhsar D.S."/>
            <person name="Weissenbach J."/>
            <person name="Armbrust E.V."/>
            <person name="Green B.R."/>
            <person name="Van de Peer Y."/>
            <person name="Grigoriev I.V."/>
        </authorList>
    </citation>
    <scope>NUCLEOTIDE SEQUENCE [LARGE SCALE GENOMIC DNA]</scope>
    <source>
        <strain evidence="4 5">CCMP1335</strain>
    </source>
</reference>